<evidence type="ECO:0000256" key="6">
    <source>
        <dbReference type="ARBA" id="ARBA00022475"/>
    </source>
</evidence>
<dbReference type="FunFam" id="3.40.50.1240:FF:000014">
    <property type="entry name" value="Multiple inositol polyphosphate phosphatase 1"/>
    <property type="match status" value="1"/>
</dbReference>
<comment type="similarity">
    <text evidence="2">Belongs to the histidine acid phosphatase family. MINPP1 subfamily.</text>
</comment>
<dbReference type="CDD" id="cd07061">
    <property type="entry name" value="HP_HAP_like"/>
    <property type="match status" value="1"/>
</dbReference>
<reference evidence="27" key="1">
    <citation type="submission" date="2025-08" db="UniProtKB">
        <authorList>
            <consortium name="Ensembl"/>
        </authorList>
    </citation>
    <scope>IDENTIFICATION</scope>
</reference>
<keyword evidence="26" id="KW-0812">Transmembrane</keyword>
<name>A0A671KZ36_9TELE</name>
<comment type="catalytic activity">
    <reaction evidence="22">
        <text>1D-myo-inositol 2,3-bisphosphate + H2O = 1D-myo-inositol 2-phosphate + phosphate</text>
        <dbReference type="Rhea" id="RHEA:77139"/>
        <dbReference type="ChEBI" id="CHEBI:15377"/>
        <dbReference type="ChEBI" id="CHEBI:43474"/>
        <dbReference type="ChEBI" id="CHEBI:84142"/>
        <dbReference type="ChEBI" id="CHEBI:195538"/>
    </reaction>
    <physiologicalReaction direction="left-to-right" evidence="22">
        <dbReference type="Rhea" id="RHEA:77140"/>
    </physiologicalReaction>
</comment>
<dbReference type="Ensembl" id="ENSSANT00000013789.1">
    <property type="protein sequence ID" value="ENSSANP00000012910.1"/>
    <property type="gene ID" value="ENSSANG00000006908.1"/>
</dbReference>
<organism evidence="27 28">
    <name type="scientific">Sinocyclocheilus anshuiensis</name>
    <dbReference type="NCBI Taxonomy" id="1608454"/>
    <lineage>
        <taxon>Eukaryota</taxon>
        <taxon>Metazoa</taxon>
        <taxon>Chordata</taxon>
        <taxon>Craniata</taxon>
        <taxon>Vertebrata</taxon>
        <taxon>Euteleostomi</taxon>
        <taxon>Actinopterygii</taxon>
        <taxon>Neopterygii</taxon>
        <taxon>Teleostei</taxon>
        <taxon>Ostariophysi</taxon>
        <taxon>Cypriniformes</taxon>
        <taxon>Cyprinidae</taxon>
        <taxon>Cyprininae</taxon>
        <taxon>Sinocyclocheilus</taxon>
    </lineage>
</organism>
<evidence type="ECO:0000256" key="12">
    <source>
        <dbReference type="ARBA" id="ARBA00043668"/>
    </source>
</evidence>
<evidence type="ECO:0000256" key="21">
    <source>
        <dbReference type="ARBA" id="ARBA00043762"/>
    </source>
</evidence>
<evidence type="ECO:0000256" key="2">
    <source>
        <dbReference type="ARBA" id="ARBA00008422"/>
    </source>
</evidence>
<keyword evidence="10" id="KW-0325">Glycoprotein</keyword>
<protein>
    <recommendedName>
        <fullName evidence="5">Multiple inositol polyphosphate phosphatase 1</fullName>
        <ecNumber evidence="4">3.1.3.62</ecNumber>
        <ecNumber evidence="3">3.1.3.80</ecNumber>
    </recommendedName>
    <alternativeName>
        <fullName evidence="11">2,3-bisphosphoglycerate 3-phosphatase</fullName>
    </alternativeName>
</protein>
<feature type="transmembrane region" description="Helical" evidence="26">
    <location>
        <begin position="5"/>
        <end position="23"/>
    </location>
</feature>
<keyword evidence="28" id="KW-1185">Reference proteome</keyword>
<feature type="disulfide bond" evidence="25">
    <location>
        <begin position="77"/>
        <end position="407"/>
    </location>
</feature>
<dbReference type="AlphaFoldDB" id="A0A671KZ36"/>
<evidence type="ECO:0000256" key="11">
    <source>
        <dbReference type="ARBA" id="ARBA00031642"/>
    </source>
</evidence>
<comment type="subcellular location">
    <subcellularLocation>
        <location evidence="1">Cell membrane</location>
    </subcellularLocation>
</comment>
<dbReference type="EC" id="3.1.3.62" evidence="4"/>
<dbReference type="PANTHER" id="PTHR20963">
    <property type="entry name" value="MULTIPLE INOSITOL POLYPHOSPHATE PHOSPHATASE-RELATED"/>
    <property type="match status" value="1"/>
</dbReference>
<evidence type="ECO:0000256" key="14">
    <source>
        <dbReference type="ARBA" id="ARBA00043674"/>
    </source>
</evidence>
<evidence type="ECO:0000313" key="27">
    <source>
        <dbReference type="Ensembl" id="ENSSANP00000012910.1"/>
    </source>
</evidence>
<dbReference type="Pfam" id="PF00328">
    <property type="entry name" value="His_Phos_2"/>
    <property type="match status" value="1"/>
</dbReference>
<comment type="catalytic activity">
    <reaction evidence="17">
        <text>1D-myo-inositol 1,2,3,6-tetrakisphosphate + H2O = 1D-myo-inositol 1,2,3-trisphosphate + phosphate</text>
        <dbReference type="Rhea" id="RHEA:77123"/>
        <dbReference type="ChEBI" id="CHEBI:15377"/>
        <dbReference type="ChEBI" id="CHEBI:43474"/>
        <dbReference type="ChEBI" id="CHEBI:195534"/>
        <dbReference type="ChEBI" id="CHEBI:195536"/>
    </reaction>
    <physiologicalReaction direction="left-to-right" evidence="17">
        <dbReference type="Rhea" id="RHEA:77124"/>
    </physiologicalReaction>
</comment>
<comment type="catalytic activity">
    <reaction evidence="23">
        <text>1D-myo-inositol 1,4,5,6-tetrakisphosphate + H2O = 1D-myo-inositol 1,4,5-trisphosphate + phosphate</text>
        <dbReference type="Rhea" id="RHEA:77147"/>
        <dbReference type="ChEBI" id="CHEBI:15377"/>
        <dbReference type="ChEBI" id="CHEBI:43474"/>
        <dbReference type="ChEBI" id="CHEBI:57627"/>
        <dbReference type="ChEBI" id="CHEBI:203600"/>
    </reaction>
    <physiologicalReaction direction="left-to-right" evidence="23">
        <dbReference type="Rhea" id="RHEA:77148"/>
    </physiologicalReaction>
</comment>
<dbReference type="InterPro" id="IPR000560">
    <property type="entry name" value="His_Pase_clade-2"/>
</dbReference>
<comment type="catalytic activity">
    <reaction evidence="24">
        <text>(2R)-2,3-bisphosphoglycerate + H2O = (2R)-2-phosphoglycerate + phosphate</text>
        <dbReference type="Rhea" id="RHEA:27381"/>
        <dbReference type="ChEBI" id="CHEBI:15377"/>
        <dbReference type="ChEBI" id="CHEBI:43474"/>
        <dbReference type="ChEBI" id="CHEBI:58248"/>
        <dbReference type="ChEBI" id="CHEBI:58289"/>
        <dbReference type="EC" id="3.1.3.80"/>
    </reaction>
    <physiologicalReaction direction="left-to-right" evidence="24">
        <dbReference type="Rhea" id="RHEA:27382"/>
    </physiologicalReaction>
</comment>
<dbReference type="SUPFAM" id="SSF53254">
    <property type="entry name" value="Phosphoglycerate mutase-like"/>
    <property type="match status" value="1"/>
</dbReference>
<comment type="catalytic activity">
    <reaction evidence="18">
        <text>1D-myo-inositol hexakisphosphate + H2O = 1D-myo-inositol 1,2,3,5,6-pentakisphosphate + phosphate</text>
        <dbReference type="Rhea" id="RHEA:20960"/>
        <dbReference type="ChEBI" id="CHEBI:15377"/>
        <dbReference type="ChEBI" id="CHEBI:43474"/>
        <dbReference type="ChEBI" id="CHEBI:58130"/>
        <dbReference type="ChEBI" id="CHEBI:58747"/>
    </reaction>
    <physiologicalReaction direction="left-to-right" evidence="18">
        <dbReference type="Rhea" id="RHEA:20961"/>
    </physiologicalReaction>
</comment>
<comment type="catalytic activity">
    <reaction evidence="12">
        <text>1D-myo-inositol 1,2,5,6-tetrakisphosphate + H2O = 1D-myo-inositol 1,2,6-trisphosphate + phosphate</text>
        <dbReference type="Rhea" id="RHEA:77119"/>
        <dbReference type="ChEBI" id="CHEBI:15377"/>
        <dbReference type="ChEBI" id="CHEBI:43474"/>
        <dbReference type="ChEBI" id="CHEBI:195535"/>
        <dbReference type="ChEBI" id="CHEBI:195537"/>
        <dbReference type="EC" id="3.1.3.62"/>
    </reaction>
    <physiologicalReaction direction="left-to-right" evidence="12">
        <dbReference type="Rhea" id="RHEA:77120"/>
    </physiologicalReaction>
</comment>
<evidence type="ECO:0000256" key="1">
    <source>
        <dbReference type="ARBA" id="ARBA00004236"/>
    </source>
</evidence>
<comment type="catalytic activity">
    <reaction evidence="19">
        <text>1D-myo-inositol 1,2,6-trisphosphate + H2O = 1D-myo-inositol 1,2-bisphosphate + phosphate</text>
        <dbReference type="Rhea" id="RHEA:77131"/>
        <dbReference type="ChEBI" id="CHEBI:15377"/>
        <dbReference type="ChEBI" id="CHEBI:43474"/>
        <dbReference type="ChEBI" id="CHEBI:195537"/>
        <dbReference type="ChEBI" id="CHEBI:195539"/>
        <dbReference type="EC" id="3.1.3.62"/>
    </reaction>
    <physiologicalReaction direction="left-to-right" evidence="19">
        <dbReference type="Rhea" id="RHEA:77132"/>
    </physiologicalReaction>
</comment>
<dbReference type="GO" id="GO:0003993">
    <property type="term" value="F:acid phosphatase activity"/>
    <property type="evidence" value="ECO:0007669"/>
    <property type="project" value="TreeGrafter"/>
</dbReference>
<dbReference type="Gene3D" id="3.40.50.1240">
    <property type="entry name" value="Phosphoglycerate mutase-like"/>
    <property type="match status" value="1"/>
</dbReference>
<dbReference type="PROSITE" id="PS51257">
    <property type="entry name" value="PROKAR_LIPOPROTEIN"/>
    <property type="match status" value="1"/>
</dbReference>
<keyword evidence="25" id="KW-1015">Disulfide bond</keyword>
<dbReference type="GO" id="GO:0005886">
    <property type="term" value="C:plasma membrane"/>
    <property type="evidence" value="ECO:0007669"/>
    <property type="project" value="UniProtKB-SubCell"/>
</dbReference>
<evidence type="ECO:0000256" key="18">
    <source>
        <dbReference type="ARBA" id="ARBA00043746"/>
    </source>
</evidence>
<dbReference type="PANTHER" id="PTHR20963:SF41">
    <property type="entry name" value="MULTIPLE INOSITOL POLYPHOSPHATE PHOSPHATASE 1"/>
    <property type="match status" value="1"/>
</dbReference>
<comment type="catalytic activity">
    <reaction evidence="21">
        <text>1D-myo-inositol 1,3,4,5,6-pentakisphosphate + H2O = 1D-myo-inositol 1,4,5,6-tetrakisphosphate + phosphate</text>
        <dbReference type="Rhea" id="RHEA:77143"/>
        <dbReference type="ChEBI" id="CHEBI:15377"/>
        <dbReference type="ChEBI" id="CHEBI:43474"/>
        <dbReference type="ChEBI" id="CHEBI:57627"/>
        <dbReference type="ChEBI" id="CHEBI:57733"/>
    </reaction>
    <physiologicalReaction direction="left-to-right" evidence="21">
        <dbReference type="Rhea" id="RHEA:77144"/>
    </physiologicalReaction>
</comment>
<accession>A0A671KZ36</accession>
<comment type="catalytic activity">
    <reaction evidence="20">
        <text>1D-myo-inositol 1,2,3,5,6-pentakisphosphate + H2O = 1D-myo-inositol 1,2,3,6-tetrakisphosphate + phosphate</text>
        <dbReference type="Rhea" id="RHEA:77111"/>
        <dbReference type="ChEBI" id="CHEBI:15377"/>
        <dbReference type="ChEBI" id="CHEBI:43474"/>
        <dbReference type="ChEBI" id="CHEBI:58747"/>
        <dbReference type="ChEBI" id="CHEBI:195534"/>
    </reaction>
    <physiologicalReaction direction="left-to-right" evidence="20">
        <dbReference type="Rhea" id="RHEA:77112"/>
    </physiologicalReaction>
</comment>
<reference evidence="27" key="2">
    <citation type="submission" date="2025-09" db="UniProtKB">
        <authorList>
            <consortium name="Ensembl"/>
        </authorList>
    </citation>
    <scope>IDENTIFICATION</scope>
</reference>
<keyword evidence="9 26" id="KW-0472">Membrane</keyword>
<evidence type="ECO:0000256" key="10">
    <source>
        <dbReference type="ARBA" id="ARBA00023180"/>
    </source>
</evidence>
<evidence type="ECO:0000256" key="25">
    <source>
        <dbReference type="PIRSR" id="PIRSR000894-2"/>
    </source>
</evidence>
<evidence type="ECO:0000313" key="28">
    <source>
        <dbReference type="Proteomes" id="UP000472260"/>
    </source>
</evidence>
<dbReference type="PIRSF" id="PIRSF000894">
    <property type="entry name" value="Acid_phosphatase"/>
    <property type="match status" value="1"/>
</dbReference>
<keyword evidence="7" id="KW-0732">Signal</keyword>
<proteinExistence type="inferred from homology"/>
<keyword evidence="8" id="KW-0378">Hydrolase</keyword>
<evidence type="ECO:0000256" key="7">
    <source>
        <dbReference type="ARBA" id="ARBA00022729"/>
    </source>
</evidence>
<comment type="catalytic activity">
    <reaction evidence="16">
        <text>1D-myo-inositol 1,2,3-trisphosphate + H2O = 1D-myo-inositol 2,3-bisphosphate + phosphate</text>
        <dbReference type="Rhea" id="RHEA:77127"/>
        <dbReference type="ChEBI" id="CHEBI:15377"/>
        <dbReference type="ChEBI" id="CHEBI:43474"/>
        <dbReference type="ChEBI" id="CHEBI:195536"/>
        <dbReference type="ChEBI" id="CHEBI:195538"/>
    </reaction>
    <physiologicalReaction direction="left-to-right" evidence="16">
        <dbReference type="Rhea" id="RHEA:77128"/>
    </physiologicalReaction>
</comment>
<dbReference type="Proteomes" id="UP000472260">
    <property type="component" value="Unassembled WGS sequence"/>
</dbReference>
<evidence type="ECO:0000256" key="15">
    <source>
        <dbReference type="ARBA" id="ARBA00043691"/>
    </source>
</evidence>
<evidence type="ECO:0000256" key="3">
    <source>
        <dbReference type="ARBA" id="ARBA00012976"/>
    </source>
</evidence>
<comment type="catalytic activity">
    <reaction evidence="15">
        <text>1D-myo-inositol hexakisphosphate + H2O = 1D-myo-inositol 1,2,4,5,6-pentakisphosphate + phosphate</text>
        <dbReference type="Rhea" id="RHEA:16989"/>
        <dbReference type="ChEBI" id="CHEBI:15377"/>
        <dbReference type="ChEBI" id="CHEBI:43474"/>
        <dbReference type="ChEBI" id="CHEBI:57798"/>
        <dbReference type="ChEBI" id="CHEBI:58130"/>
        <dbReference type="EC" id="3.1.3.62"/>
    </reaction>
    <physiologicalReaction direction="left-to-right" evidence="15">
        <dbReference type="Rhea" id="RHEA:16990"/>
    </physiologicalReaction>
</comment>
<feature type="disulfide bond" evidence="25">
    <location>
        <begin position="273"/>
        <end position="287"/>
    </location>
</feature>
<gene>
    <name evidence="27" type="primary">minpp1a</name>
</gene>
<comment type="catalytic activity">
    <reaction evidence="14">
        <text>1D-myo-inositol 1,2-bisphosphate + H2O = 1D-myo-inositol 2-phosphate + phosphate</text>
        <dbReference type="Rhea" id="RHEA:77135"/>
        <dbReference type="ChEBI" id="CHEBI:15377"/>
        <dbReference type="ChEBI" id="CHEBI:43474"/>
        <dbReference type="ChEBI" id="CHEBI:84142"/>
        <dbReference type="ChEBI" id="CHEBI:195539"/>
        <dbReference type="EC" id="3.1.3.62"/>
    </reaction>
    <physiologicalReaction direction="left-to-right" evidence="14">
        <dbReference type="Rhea" id="RHEA:77136"/>
    </physiologicalReaction>
</comment>
<evidence type="ECO:0000256" key="8">
    <source>
        <dbReference type="ARBA" id="ARBA00022801"/>
    </source>
</evidence>
<keyword evidence="26" id="KW-1133">Transmembrane helix</keyword>
<keyword evidence="6" id="KW-1003">Cell membrane</keyword>
<dbReference type="EC" id="3.1.3.80" evidence="3"/>
<comment type="catalytic activity">
    <reaction evidence="13">
        <text>1D-myo-inositol 1,2,4,5,6-pentakisphosphate + H2O = 1D-myo-inositol 1,2,5,6-tetrakisphosphate + phosphate</text>
        <dbReference type="Rhea" id="RHEA:77115"/>
        <dbReference type="ChEBI" id="CHEBI:15377"/>
        <dbReference type="ChEBI" id="CHEBI:43474"/>
        <dbReference type="ChEBI" id="CHEBI:57798"/>
        <dbReference type="ChEBI" id="CHEBI:195535"/>
        <dbReference type="EC" id="3.1.3.62"/>
    </reaction>
    <physiologicalReaction direction="left-to-right" evidence="13">
        <dbReference type="Rhea" id="RHEA:77116"/>
    </physiologicalReaction>
</comment>
<evidence type="ECO:0000256" key="26">
    <source>
        <dbReference type="SAM" id="Phobius"/>
    </source>
</evidence>
<evidence type="ECO:0000256" key="4">
    <source>
        <dbReference type="ARBA" id="ARBA00013040"/>
    </source>
</evidence>
<evidence type="ECO:0000256" key="23">
    <source>
        <dbReference type="ARBA" id="ARBA00043829"/>
    </source>
</evidence>
<evidence type="ECO:0000256" key="13">
    <source>
        <dbReference type="ARBA" id="ARBA00043671"/>
    </source>
</evidence>
<evidence type="ECO:0000256" key="19">
    <source>
        <dbReference type="ARBA" id="ARBA00043747"/>
    </source>
</evidence>
<evidence type="ECO:0000256" key="24">
    <source>
        <dbReference type="ARBA" id="ARBA00043832"/>
    </source>
</evidence>
<evidence type="ECO:0000256" key="17">
    <source>
        <dbReference type="ARBA" id="ARBA00043739"/>
    </source>
</evidence>
<evidence type="ECO:0000256" key="16">
    <source>
        <dbReference type="ARBA" id="ARBA00043733"/>
    </source>
</evidence>
<evidence type="ECO:0000256" key="20">
    <source>
        <dbReference type="ARBA" id="ARBA00043757"/>
    </source>
</evidence>
<dbReference type="GO" id="GO:0052745">
    <property type="term" value="F:inositol phosphate phosphatase activity"/>
    <property type="evidence" value="ECO:0007669"/>
    <property type="project" value="TreeGrafter"/>
</dbReference>
<evidence type="ECO:0000256" key="9">
    <source>
        <dbReference type="ARBA" id="ARBA00023136"/>
    </source>
</evidence>
<evidence type="ECO:0000256" key="5">
    <source>
        <dbReference type="ARBA" id="ARBA00018097"/>
    </source>
</evidence>
<dbReference type="GO" id="GO:0034417">
    <property type="term" value="F:bisphosphoglycerate 3-phosphatase activity"/>
    <property type="evidence" value="ECO:0007669"/>
    <property type="project" value="UniProtKB-EC"/>
</dbReference>
<evidence type="ECO:0000256" key="22">
    <source>
        <dbReference type="ARBA" id="ARBA00043801"/>
    </source>
</evidence>
<sequence>MVKQVVTTICFVLFHCIISYWAFMSSCSIHSSPKISIIPAIARYFGTKGRYEDVNTYLIDDLLVTNNSLVTLPSSKCSEIHLTAIIRHGTRYPTSKNIQKMREFYDLVVRDATGNLNCLSEIKSQWKMWYTDDMDGRLVDKGRADHRHLAQRLIKWFPSLLTEDNVRNGRVKLITSSKHRCVNSTIAFREGLMKGLSIKVELEPAVNDALMRYFDQCERFVKEVENNKSALEEVKRFNEGPEMKRVMEKMADRLEVPYASITDDSVEAAFFLCAYEFTIHDLNSPWCQLFDKVDAQVMEYAGDLKQYWKRSYGHDINSKSSCILFHDLFHRLDQVVAQINSDGALSEAVTVQVGHAETLLPLLTLLDLFKDDIPLSSTNFATQKNRIFRSGNIVPYAANLLVVLYKCPEGIRMGARLNEKSLTLPGLADPVPMYEDVKKRYRALLEGCDQETEGLEMSWKLIGQKVWEP</sequence>
<dbReference type="InterPro" id="IPR029033">
    <property type="entry name" value="His_PPase_superfam"/>
</dbReference>
<dbReference type="InterPro" id="IPR016274">
    <property type="entry name" value="Histidine_acid_Pase_euk"/>
</dbReference>